<keyword evidence="2" id="KW-0040">ANK repeat</keyword>
<organism evidence="5 6">
    <name type="scientific">Penicillium arizonense</name>
    <dbReference type="NCBI Taxonomy" id="1835702"/>
    <lineage>
        <taxon>Eukaryota</taxon>
        <taxon>Fungi</taxon>
        <taxon>Dikarya</taxon>
        <taxon>Ascomycota</taxon>
        <taxon>Pezizomycotina</taxon>
        <taxon>Eurotiomycetes</taxon>
        <taxon>Eurotiomycetidae</taxon>
        <taxon>Eurotiales</taxon>
        <taxon>Aspergillaceae</taxon>
        <taxon>Penicillium</taxon>
    </lineage>
</organism>
<dbReference type="Proteomes" id="UP000177622">
    <property type="component" value="Unassembled WGS sequence"/>
</dbReference>
<dbReference type="SMART" id="SM00248">
    <property type="entry name" value="ANK"/>
    <property type="match status" value="8"/>
</dbReference>
<dbReference type="AlphaFoldDB" id="A0A1F5LKM3"/>
<dbReference type="PROSITE" id="PS50297">
    <property type="entry name" value="ANK_REP_REGION"/>
    <property type="match status" value="4"/>
</dbReference>
<dbReference type="InterPro" id="IPR002110">
    <property type="entry name" value="Ankyrin_rpt"/>
</dbReference>
<evidence type="ECO:0000313" key="5">
    <source>
        <dbReference type="EMBL" id="OGE53481.1"/>
    </source>
</evidence>
<dbReference type="InterPro" id="IPR054471">
    <property type="entry name" value="GPIID_WHD"/>
</dbReference>
<reference evidence="5 6" key="1">
    <citation type="journal article" date="2016" name="Sci. Rep.">
        <title>Penicillium arizonense, a new, genome sequenced fungal species, reveals a high chemical diversity in secreted metabolites.</title>
        <authorList>
            <person name="Grijseels S."/>
            <person name="Nielsen J.C."/>
            <person name="Randelovic M."/>
            <person name="Nielsen J."/>
            <person name="Nielsen K.F."/>
            <person name="Workman M."/>
            <person name="Frisvad J.C."/>
        </authorList>
    </citation>
    <scope>NUCLEOTIDE SEQUENCE [LARGE SCALE GENOMIC DNA]</scope>
    <source>
        <strain evidence="5 6">CBS 141311</strain>
    </source>
</reference>
<dbReference type="PROSITE" id="PS50088">
    <property type="entry name" value="ANK_REPEAT"/>
    <property type="match status" value="5"/>
</dbReference>
<evidence type="ECO:0000256" key="2">
    <source>
        <dbReference type="PROSITE-ProRule" id="PRU00023"/>
    </source>
</evidence>
<feature type="repeat" description="ANK" evidence="2">
    <location>
        <begin position="650"/>
        <end position="682"/>
    </location>
</feature>
<feature type="repeat" description="ANK" evidence="2">
    <location>
        <begin position="879"/>
        <end position="911"/>
    </location>
</feature>
<evidence type="ECO:0000256" key="1">
    <source>
        <dbReference type="ARBA" id="ARBA00022737"/>
    </source>
</evidence>
<dbReference type="Gene3D" id="1.25.40.20">
    <property type="entry name" value="Ankyrin repeat-containing domain"/>
    <property type="match status" value="2"/>
</dbReference>
<gene>
    <name evidence="5" type="ORF">PENARI_c007G00586</name>
</gene>
<dbReference type="InterPro" id="IPR027417">
    <property type="entry name" value="P-loop_NTPase"/>
</dbReference>
<sequence>MSFGFSVGDFLATLKLADELKKRFAQAPSEFKAISGEVKSLWAVLHDLNDIPKEGLSVHQKSEMESIVQKGREVLLEIESKLSKYNVLAFATSNWKNKALRAWSRINWDPAEVHSLRSRITSCISLFNLVMAKINQDLTLEIGAEVHSMKENRDTQLRNGMLPWICAIDPSERQSKVFNMRREGTGKWFLESEQFLLWIASEKEKTLLCTGAPGAGKTVLTSIVIDHLEKKFSNDDSVAITYIYFDFRQRLEFSNLISSLLRQLLQGNPGLCGTISDLHSRRQQNPSHLSEEEVQKELELVISQCSEVFFLIGALDECLDVLIRYSNIKLLATTRHDDKFGKAFLSKGLTMEIKASREDVGIFLDASLDYLPGFIQRKPELWGYIRNQIIESAGGMFLLARLYLNLLLDEKNEKRVRILGAQFQTGSGAYDHAYDDTMKRIEQQSSFSQDLAKRILGWVTFSARPLTATELQDAIAVEIGEPEFDQTNIIDIEEMISVCSGLIVVEENSNIAKLVHFTAQEYLKRTCKSWYPDVHEFLTNTCLTYLSFDNFDDPCLAQDEPKVQRGEYQFYQYSAHELGSHLRQSLGNDSLLPAFIGNDAKVSRCMREIFGLSGTECGFTGLHLASLFGLEHIVEGFSHTGSNFNIWDYLGRTPLIWAAGSGNETVVSLLLDPGADPNSATKESFTPLFYAAAYGHAAVVRLLIDGGANVNFKNKNNETPVFFAAKGGGGVRLGPRSLFSMGDHAWVIKLLLDAGANLDPENVRHETPLHAAAANNGHAVAVRLLLERNANINSYHSNYCGLELIPAAPLTAAARKGHVKITKMLLESGADTPFLLKNTNLPPSSYALSCLSKSAIGEDESSFTAILQESGDPSFRDEFERLPLHWAASRGDGILVQRILKAGCNSNPKDIFGRTPLFAAVCRDRVNVVKVLLDHPDIDAQIEDKLGFTPLQESSRRQRSSIKVSFSTGENSVGPWDEVTNLLKVKTGLREECLLNANVPLIPRYDLPQAAFYRYCDVCLRNMLGGSECESCNIVTKKDGTSGGTVIYCEFCIPGVKDCPLCGQSF</sequence>
<dbReference type="SUPFAM" id="SSF48403">
    <property type="entry name" value="Ankyrin repeat"/>
    <property type="match status" value="1"/>
</dbReference>
<keyword evidence="1" id="KW-0677">Repeat</keyword>
<feature type="repeat" description="ANK" evidence="2">
    <location>
        <begin position="683"/>
        <end position="715"/>
    </location>
</feature>
<evidence type="ECO:0000313" key="6">
    <source>
        <dbReference type="Proteomes" id="UP000177622"/>
    </source>
</evidence>
<dbReference type="Pfam" id="PF12796">
    <property type="entry name" value="Ank_2"/>
    <property type="match status" value="3"/>
</dbReference>
<dbReference type="InterPro" id="IPR056884">
    <property type="entry name" value="NPHP3-like_N"/>
</dbReference>
<dbReference type="OrthoDB" id="195446at2759"/>
<comment type="caution">
    <text evidence="5">The sequence shown here is derived from an EMBL/GenBank/DDBJ whole genome shotgun (WGS) entry which is preliminary data.</text>
</comment>
<feature type="repeat" description="ANK" evidence="2">
    <location>
        <begin position="805"/>
        <end position="831"/>
    </location>
</feature>
<protein>
    <submittedName>
        <fullName evidence="5">Uncharacterized protein</fullName>
    </submittedName>
</protein>
<dbReference type="Gene3D" id="3.40.50.300">
    <property type="entry name" value="P-loop containing nucleotide triphosphate hydrolases"/>
    <property type="match status" value="1"/>
</dbReference>
<dbReference type="GeneID" id="34575433"/>
<evidence type="ECO:0000259" key="4">
    <source>
        <dbReference type="Pfam" id="PF24883"/>
    </source>
</evidence>
<feature type="domain" description="GPI inositol-deacylase winged helix" evidence="3">
    <location>
        <begin position="447"/>
        <end position="524"/>
    </location>
</feature>
<evidence type="ECO:0000259" key="3">
    <source>
        <dbReference type="Pfam" id="PF22939"/>
    </source>
</evidence>
<dbReference type="Pfam" id="PF24883">
    <property type="entry name" value="NPHP3_N"/>
    <property type="match status" value="1"/>
</dbReference>
<dbReference type="Pfam" id="PF22939">
    <property type="entry name" value="WHD_GPIID"/>
    <property type="match status" value="1"/>
</dbReference>
<dbReference type="EMBL" id="LXJU01000007">
    <property type="protein sequence ID" value="OGE53481.1"/>
    <property type="molecule type" value="Genomic_DNA"/>
</dbReference>
<dbReference type="PRINTS" id="PR01415">
    <property type="entry name" value="ANKYRIN"/>
</dbReference>
<feature type="repeat" description="ANK" evidence="2">
    <location>
        <begin position="764"/>
        <end position="797"/>
    </location>
</feature>
<dbReference type="RefSeq" id="XP_022488919.1">
    <property type="nucleotide sequence ID" value="XM_022630699.1"/>
</dbReference>
<feature type="domain" description="Nephrocystin 3-like N-terminal" evidence="4">
    <location>
        <begin position="184"/>
        <end position="321"/>
    </location>
</feature>
<accession>A0A1F5LKM3</accession>
<dbReference type="InterPro" id="IPR036770">
    <property type="entry name" value="Ankyrin_rpt-contain_sf"/>
</dbReference>
<dbReference type="Pfam" id="PF00023">
    <property type="entry name" value="Ank"/>
    <property type="match status" value="1"/>
</dbReference>
<dbReference type="STRING" id="1835702.A0A1F5LKM3"/>
<proteinExistence type="predicted"/>
<dbReference type="PANTHER" id="PTHR10039:SF15">
    <property type="entry name" value="NACHT DOMAIN-CONTAINING PROTEIN"/>
    <property type="match status" value="1"/>
</dbReference>
<dbReference type="SUPFAM" id="SSF52540">
    <property type="entry name" value="P-loop containing nucleoside triphosphate hydrolases"/>
    <property type="match status" value="1"/>
</dbReference>
<dbReference type="PANTHER" id="PTHR10039">
    <property type="entry name" value="AMELOGENIN"/>
    <property type="match status" value="1"/>
</dbReference>
<keyword evidence="6" id="KW-1185">Reference proteome</keyword>
<name>A0A1F5LKM3_PENAI</name>